<evidence type="ECO:0000313" key="2">
    <source>
        <dbReference type="Proteomes" id="UP001057402"/>
    </source>
</evidence>
<protein>
    <submittedName>
        <fullName evidence="1">Uncharacterized protein</fullName>
    </submittedName>
</protein>
<comment type="caution">
    <text evidence="1">The sequence shown here is derived from an EMBL/GenBank/DDBJ whole genome shotgun (WGS) entry which is preliminary data.</text>
</comment>
<gene>
    <name evidence="1" type="ORF">MLD38_035464</name>
</gene>
<sequence length="88" mass="9816">MAPPGLSLNVSDLYVGLVYEDVVMVIAQGDFVDDDDDLLDSYRAKISKDVQIALDLAKVVPGEHEKFLANPVWDDVCIETPDRIKHCR</sequence>
<name>A0ACB9LIF2_9MYRT</name>
<proteinExistence type="predicted"/>
<reference evidence="2" key="1">
    <citation type="journal article" date="2023" name="Front. Plant Sci.">
        <title>Chromosomal-level genome assembly of Melastoma candidum provides insights into trichome evolution.</title>
        <authorList>
            <person name="Zhong Y."/>
            <person name="Wu W."/>
            <person name="Sun C."/>
            <person name="Zou P."/>
            <person name="Liu Y."/>
            <person name="Dai S."/>
            <person name="Zhou R."/>
        </authorList>
    </citation>
    <scope>NUCLEOTIDE SEQUENCE [LARGE SCALE GENOMIC DNA]</scope>
</reference>
<keyword evidence="2" id="KW-1185">Reference proteome</keyword>
<evidence type="ECO:0000313" key="1">
    <source>
        <dbReference type="EMBL" id="KAI4310490.1"/>
    </source>
</evidence>
<organism evidence="1 2">
    <name type="scientific">Melastoma candidum</name>
    <dbReference type="NCBI Taxonomy" id="119954"/>
    <lineage>
        <taxon>Eukaryota</taxon>
        <taxon>Viridiplantae</taxon>
        <taxon>Streptophyta</taxon>
        <taxon>Embryophyta</taxon>
        <taxon>Tracheophyta</taxon>
        <taxon>Spermatophyta</taxon>
        <taxon>Magnoliopsida</taxon>
        <taxon>eudicotyledons</taxon>
        <taxon>Gunneridae</taxon>
        <taxon>Pentapetalae</taxon>
        <taxon>rosids</taxon>
        <taxon>malvids</taxon>
        <taxon>Myrtales</taxon>
        <taxon>Melastomataceae</taxon>
        <taxon>Melastomatoideae</taxon>
        <taxon>Melastomateae</taxon>
        <taxon>Melastoma</taxon>
    </lineage>
</organism>
<accession>A0ACB9LIF2</accession>
<dbReference type="EMBL" id="CM042890">
    <property type="protein sequence ID" value="KAI4310490.1"/>
    <property type="molecule type" value="Genomic_DNA"/>
</dbReference>
<dbReference type="Proteomes" id="UP001057402">
    <property type="component" value="Chromosome 11"/>
</dbReference>